<gene>
    <name evidence="1" type="ORF">CTI12_AA335070</name>
</gene>
<evidence type="ECO:0000313" key="2">
    <source>
        <dbReference type="Proteomes" id="UP000245207"/>
    </source>
</evidence>
<proteinExistence type="predicted"/>
<evidence type="ECO:0000313" key="1">
    <source>
        <dbReference type="EMBL" id="PWA65239.1"/>
    </source>
</evidence>
<dbReference type="InterPro" id="IPR006912">
    <property type="entry name" value="Harbinger_derived_prot"/>
</dbReference>
<dbReference type="Pfam" id="PF04827">
    <property type="entry name" value="Plant_tran"/>
    <property type="match status" value="1"/>
</dbReference>
<dbReference type="OrthoDB" id="124998at2759"/>
<keyword evidence="2" id="KW-1185">Reference proteome</keyword>
<dbReference type="PANTHER" id="PTHR47150:SF4">
    <property type="entry name" value="HARBINGER TRANSPOSASE-DERIVED PROTEIN-RELATED"/>
    <property type="match status" value="1"/>
</dbReference>
<sequence>MNSYKLFIADSSSDDENKVISEFMMFAEEFWEAYQASQPKLSRNQISRDRLGAYNRLVAAYFCENPMYDDGAFPDRFRMSRKLFTRIVREAIMELYGAEYLRKPTITGIDKLYAHHYEKHGFPGMLESTNCTDWSWANCPHALKSQYCRGDHGQEPFILLEAIAFQDLWIWHAFFGVAGMNNDLNVFRKSHLVNDIKTGRAPDVEFVANGVTYKWGYYLADGIYPEYSVIMKFIKINEYCIRRCTKQQGKMWNVLLVY</sequence>
<dbReference type="PANTHER" id="PTHR47150">
    <property type="entry name" value="OS12G0169200 PROTEIN"/>
    <property type="match status" value="1"/>
</dbReference>
<protein>
    <submittedName>
        <fullName evidence="1">Harbinger transposase-derived protein</fullName>
    </submittedName>
</protein>
<name>A0A2U1MVG8_ARTAN</name>
<accession>A0A2U1MVG8</accession>
<dbReference type="STRING" id="35608.A0A2U1MVG8"/>
<dbReference type="AlphaFoldDB" id="A0A2U1MVG8"/>
<reference evidence="1 2" key="1">
    <citation type="journal article" date="2018" name="Mol. Plant">
        <title>The genome of Artemisia annua provides insight into the evolution of Asteraceae family and artemisinin biosynthesis.</title>
        <authorList>
            <person name="Shen Q."/>
            <person name="Zhang L."/>
            <person name="Liao Z."/>
            <person name="Wang S."/>
            <person name="Yan T."/>
            <person name="Shi P."/>
            <person name="Liu M."/>
            <person name="Fu X."/>
            <person name="Pan Q."/>
            <person name="Wang Y."/>
            <person name="Lv Z."/>
            <person name="Lu X."/>
            <person name="Zhang F."/>
            <person name="Jiang W."/>
            <person name="Ma Y."/>
            <person name="Chen M."/>
            <person name="Hao X."/>
            <person name="Li L."/>
            <person name="Tang Y."/>
            <person name="Lv G."/>
            <person name="Zhou Y."/>
            <person name="Sun X."/>
            <person name="Brodelius P.E."/>
            <person name="Rose J.K.C."/>
            <person name="Tang K."/>
        </authorList>
    </citation>
    <scope>NUCLEOTIDE SEQUENCE [LARGE SCALE GENOMIC DNA]</scope>
    <source>
        <strain evidence="2">cv. Huhao1</strain>
        <tissue evidence="1">Leaf</tissue>
    </source>
</reference>
<dbReference type="Proteomes" id="UP000245207">
    <property type="component" value="Unassembled WGS sequence"/>
</dbReference>
<comment type="caution">
    <text evidence="1">The sequence shown here is derived from an EMBL/GenBank/DDBJ whole genome shotgun (WGS) entry which is preliminary data.</text>
</comment>
<dbReference type="EMBL" id="PKPP01004263">
    <property type="protein sequence ID" value="PWA65239.1"/>
    <property type="molecule type" value="Genomic_DNA"/>
</dbReference>
<organism evidence="1 2">
    <name type="scientific">Artemisia annua</name>
    <name type="common">Sweet wormwood</name>
    <dbReference type="NCBI Taxonomy" id="35608"/>
    <lineage>
        <taxon>Eukaryota</taxon>
        <taxon>Viridiplantae</taxon>
        <taxon>Streptophyta</taxon>
        <taxon>Embryophyta</taxon>
        <taxon>Tracheophyta</taxon>
        <taxon>Spermatophyta</taxon>
        <taxon>Magnoliopsida</taxon>
        <taxon>eudicotyledons</taxon>
        <taxon>Gunneridae</taxon>
        <taxon>Pentapetalae</taxon>
        <taxon>asterids</taxon>
        <taxon>campanulids</taxon>
        <taxon>Asterales</taxon>
        <taxon>Asteraceae</taxon>
        <taxon>Asteroideae</taxon>
        <taxon>Anthemideae</taxon>
        <taxon>Artemisiinae</taxon>
        <taxon>Artemisia</taxon>
    </lineage>
</organism>